<dbReference type="SUPFAM" id="SSF48576">
    <property type="entry name" value="Terpenoid synthases"/>
    <property type="match status" value="1"/>
</dbReference>
<dbReference type="Gene3D" id="1.10.600.10">
    <property type="entry name" value="Farnesyl Diphosphate Synthase"/>
    <property type="match status" value="1"/>
</dbReference>
<sequence length="325" mass="36751">MTRITEFIEQSERAIQYLITDKEPSGLYAPVSYILSLGGKRIRPALCLAGCALFDESRINQCISPAIGLEVFHNFTLLHDDFMDGSAMRRNHPTVHEKWNANTAILSGDAMLIRAYQLMLQTPEQVLKPVLDIFSATAMEVCEGQQYDMEFETRKDVTEEEYIEMIRLKTAVLLGTSLKTGAMVGGADPVDADLLYKYGIHLGISFQLQDDWLDVFGDSQTFGKVIGGDITSNKKTFLLINAQNQLKGASLKELYKWLNKKEFNREEKVSAVRNLYEEANVSTNAKKLMDEHYKKSLDFLSNIKGDQSLKQELAGFAHQLMERSR</sequence>
<dbReference type="InterPro" id="IPR008949">
    <property type="entry name" value="Isoprenoid_synthase_dom_sf"/>
</dbReference>
<dbReference type="CDD" id="cd00685">
    <property type="entry name" value="Trans_IPPS_HT"/>
    <property type="match status" value="1"/>
</dbReference>
<proteinExistence type="inferred from homology"/>
<dbReference type="RefSeq" id="WP_079557069.1">
    <property type="nucleotide sequence ID" value="NZ_CP021904.1"/>
</dbReference>
<evidence type="ECO:0000256" key="3">
    <source>
        <dbReference type="ARBA" id="ARBA00022679"/>
    </source>
</evidence>
<keyword evidence="4" id="KW-0479">Metal-binding</keyword>
<comment type="cofactor">
    <cofactor evidence="1">
        <name>Mg(2+)</name>
        <dbReference type="ChEBI" id="CHEBI:18420"/>
    </cofactor>
</comment>
<dbReference type="Proteomes" id="UP000191055">
    <property type="component" value="Unassembled WGS sequence"/>
</dbReference>
<keyword evidence="8" id="KW-1185">Reference proteome</keyword>
<reference evidence="7 8" key="1">
    <citation type="submission" date="2017-02" db="EMBL/GenBank/DDBJ databases">
        <authorList>
            <person name="Peterson S.W."/>
        </authorList>
    </citation>
    <scope>NUCLEOTIDE SEQUENCE [LARGE SCALE GENOMIC DNA]</scope>
    <source>
        <strain evidence="7 8">DSM 24412</strain>
    </source>
</reference>
<evidence type="ECO:0000256" key="5">
    <source>
        <dbReference type="ARBA" id="ARBA00022842"/>
    </source>
</evidence>
<dbReference type="STRING" id="889453.SAMN03080601_01299"/>
<keyword evidence="3 6" id="KW-0808">Transferase</keyword>
<gene>
    <name evidence="7" type="ORF">SAMN03080601_01299</name>
</gene>
<dbReference type="SFLD" id="SFLDS00005">
    <property type="entry name" value="Isoprenoid_Synthase_Type_I"/>
    <property type="match status" value="1"/>
</dbReference>
<evidence type="ECO:0000256" key="6">
    <source>
        <dbReference type="RuleBase" id="RU004466"/>
    </source>
</evidence>
<dbReference type="PANTHER" id="PTHR12001:SF85">
    <property type="entry name" value="SHORT CHAIN ISOPRENYL DIPHOSPHATE SYNTHASE"/>
    <property type="match status" value="1"/>
</dbReference>
<dbReference type="InterPro" id="IPR000092">
    <property type="entry name" value="Polyprenyl_synt"/>
</dbReference>
<evidence type="ECO:0000256" key="1">
    <source>
        <dbReference type="ARBA" id="ARBA00001946"/>
    </source>
</evidence>
<protein>
    <submittedName>
        <fullName evidence="7">Geranylgeranyl diphosphate synthase, type II</fullName>
    </submittedName>
</protein>
<dbReference type="Pfam" id="PF00348">
    <property type="entry name" value="polyprenyl_synt"/>
    <property type="match status" value="1"/>
</dbReference>
<dbReference type="GO" id="GO:0008299">
    <property type="term" value="P:isoprenoid biosynthetic process"/>
    <property type="evidence" value="ECO:0007669"/>
    <property type="project" value="InterPro"/>
</dbReference>
<dbReference type="KEGG" id="asx:CDL62_07670"/>
<evidence type="ECO:0000256" key="4">
    <source>
        <dbReference type="ARBA" id="ARBA00022723"/>
    </source>
</evidence>
<dbReference type="GO" id="GO:0004659">
    <property type="term" value="F:prenyltransferase activity"/>
    <property type="evidence" value="ECO:0007669"/>
    <property type="project" value="InterPro"/>
</dbReference>
<accession>A0A1T5EDH3</accession>
<dbReference type="OrthoDB" id="9805316at2"/>
<keyword evidence="5" id="KW-0460">Magnesium</keyword>
<name>A0A1T5EDH3_9BACT</name>
<dbReference type="GO" id="GO:0046872">
    <property type="term" value="F:metal ion binding"/>
    <property type="evidence" value="ECO:0007669"/>
    <property type="project" value="UniProtKB-KW"/>
</dbReference>
<comment type="similarity">
    <text evidence="2 6">Belongs to the FPP/GGPP synthase family.</text>
</comment>
<dbReference type="EMBL" id="FUYV01000005">
    <property type="protein sequence ID" value="SKB81944.1"/>
    <property type="molecule type" value="Genomic_DNA"/>
</dbReference>
<dbReference type="AlphaFoldDB" id="A0A1T5EDH3"/>
<evidence type="ECO:0000313" key="8">
    <source>
        <dbReference type="Proteomes" id="UP000191055"/>
    </source>
</evidence>
<dbReference type="PANTHER" id="PTHR12001">
    <property type="entry name" value="GERANYLGERANYL PYROPHOSPHATE SYNTHASE"/>
    <property type="match status" value="1"/>
</dbReference>
<dbReference type="SFLD" id="SFLDG01017">
    <property type="entry name" value="Polyprenyl_Transferase_Like"/>
    <property type="match status" value="1"/>
</dbReference>
<organism evidence="7 8">
    <name type="scientific">Alkalitalea saponilacus</name>
    <dbReference type="NCBI Taxonomy" id="889453"/>
    <lineage>
        <taxon>Bacteria</taxon>
        <taxon>Pseudomonadati</taxon>
        <taxon>Bacteroidota</taxon>
        <taxon>Bacteroidia</taxon>
        <taxon>Marinilabiliales</taxon>
        <taxon>Marinilabiliaceae</taxon>
        <taxon>Alkalitalea</taxon>
    </lineage>
</organism>
<evidence type="ECO:0000256" key="2">
    <source>
        <dbReference type="ARBA" id="ARBA00006706"/>
    </source>
</evidence>
<evidence type="ECO:0000313" key="7">
    <source>
        <dbReference type="EMBL" id="SKB81944.1"/>
    </source>
</evidence>